<dbReference type="SUPFAM" id="SSF82153">
    <property type="entry name" value="FAS1 domain"/>
    <property type="match status" value="2"/>
</dbReference>
<dbReference type="EMBL" id="WNKQ01000007">
    <property type="protein sequence ID" value="KAF5850135.1"/>
    <property type="molecule type" value="Genomic_DNA"/>
</dbReference>
<accession>A0A8H5ZJ56</accession>
<gene>
    <name evidence="3" type="ORF">GGP41_002392</name>
</gene>
<evidence type="ECO:0000259" key="2">
    <source>
        <dbReference type="PROSITE" id="PS50213"/>
    </source>
</evidence>
<dbReference type="PROSITE" id="PS50213">
    <property type="entry name" value="FAS1"/>
    <property type="match status" value="2"/>
</dbReference>
<proteinExistence type="predicted"/>
<dbReference type="PANTHER" id="PTHR10900">
    <property type="entry name" value="PERIOSTIN-RELATED"/>
    <property type="match status" value="1"/>
</dbReference>
<dbReference type="Pfam" id="PF02469">
    <property type="entry name" value="Fasciclin"/>
    <property type="match status" value="1"/>
</dbReference>
<dbReference type="AlphaFoldDB" id="A0A8H5ZJ56"/>
<keyword evidence="1" id="KW-0732">Signal</keyword>
<dbReference type="InterPro" id="IPR050904">
    <property type="entry name" value="Adhesion/Biosynth-related"/>
</dbReference>
<organism evidence="3 4">
    <name type="scientific">Cochliobolus sativus</name>
    <name type="common">Common root rot and spot blotch fungus</name>
    <name type="synonym">Bipolaris sorokiniana</name>
    <dbReference type="NCBI Taxonomy" id="45130"/>
    <lineage>
        <taxon>Eukaryota</taxon>
        <taxon>Fungi</taxon>
        <taxon>Dikarya</taxon>
        <taxon>Ascomycota</taxon>
        <taxon>Pezizomycotina</taxon>
        <taxon>Dothideomycetes</taxon>
        <taxon>Pleosporomycetidae</taxon>
        <taxon>Pleosporales</taxon>
        <taxon>Pleosporineae</taxon>
        <taxon>Pleosporaceae</taxon>
        <taxon>Bipolaris</taxon>
    </lineage>
</organism>
<dbReference type="SMART" id="SM00554">
    <property type="entry name" value="FAS1"/>
    <property type="match status" value="1"/>
</dbReference>
<evidence type="ECO:0000256" key="1">
    <source>
        <dbReference type="SAM" id="SignalP"/>
    </source>
</evidence>
<dbReference type="InterPro" id="IPR036378">
    <property type="entry name" value="FAS1_dom_sf"/>
</dbReference>
<dbReference type="PANTHER" id="PTHR10900:SF77">
    <property type="entry name" value="FI19380P1"/>
    <property type="match status" value="1"/>
</dbReference>
<reference evidence="3" key="1">
    <citation type="submission" date="2019-11" db="EMBL/GenBank/DDBJ databases">
        <title>Bipolaris sorokiniana Genome sequencing.</title>
        <authorList>
            <person name="Wang H."/>
        </authorList>
    </citation>
    <scope>NUCLEOTIDE SEQUENCE</scope>
</reference>
<protein>
    <recommendedName>
        <fullName evidence="2">FAS1 domain-containing protein</fullName>
    </recommendedName>
</protein>
<feature type="chain" id="PRO_5034304398" description="FAS1 domain-containing protein" evidence="1">
    <location>
        <begin position="20"/>
        <end position="351"/>
    </location>
</feature>
<comment type="caution">
    <text evidence="3">The sequence shown here is derived from an EMBL/GenBank/DDBJ whole genome shotgun (WGS) entry which is preliminary data.</text>
</comment>
<feature type="domain" description="FAS1" evidence="2">
    <location>
        <begin position="213"/>
        <end position="344"/>
    </location>
</feature>
<feature type="domain" description="FAS1" evidence="2">
    <location>
        <begin position="29"/>
        <end position="176"/>
    </location>
</feature>
<sequence>MMLFKRICLVALLAALASSSIIERATVDTLPLLTAISKDPELSTFYSLINNTGGTGGIPGPPFEERFNILADGRKYTAFAPINSAFEALQPGLAAALTAPASYVLLEAILRTHIAEGLVTTEEVRNSEKPVISIEGIPLKFASEGNTITINNQAKLVSAHGTTVGNGAIFKITSIIDPLVSIFGTDVNKNGSAIASARRRQAKKILEYELRPSGTIASVLSSLPDLSTYVDLLNATSPAFFNFLDSSLPAGKYISIFAPSNAALAAVGQGAKAIQPSNQPFTSYLLEYPFIDTTLVGSEKSIVGFPAAVRRDGDGAVTSVNNAAVKGEPKCMGNACVYVIDRWLDPVFGLL</sequence>
<name>A0A8H5ZJ56_COCSA</name>
<feature type="signal peptide" evidence="1">
    <location>
        <begin position="1"/>
        <end position="19"/>
    </location>
</feature>
<dbReference type="Gene3D" id="2.30.180.10">
    <property type="entry name" value="FAS1 domain"/>
    <property type="match status" value="2"/>
</dbReference>
<dbReference type="Proteomes" id="UP000624244">
    <property type="component" value="Unassembled WGS sequence"/>
</dbReference>
<evidence type="ECO:0000313" key="4">
    <source>
        <dbReference type="Proteomes" id="UP000624244"/>
    </source>
</evidence>
<dbReference type="InterPro" id="IPR000782">
    <property type="entry name" value="FAS1_domain"/>
</dbReference>
<evidence type="ECO:0000313" key="3">
    <source>
        <dbReference type="EMBL" id="KAF5850135.1"/>
    </source>
</evidence>